<dbReference type="eggNOG" id="COG1653">
    <property type="taxonomic scope" value="Bacteria"/>
</dbReference>
<sequence length="447" mass="48139">MKRSTFGATMKRVGAGVAAVATLVGMAACGSSSNGDDTSSKSSGPTEIEVWSWSTTGQQQADAFNKAQSDVKVKFVLQASNTAQQQNFRNAFEAKGKLPDLVQGFAPLTTNVSNGWAEDITDSIKPILGIFNEGAKANAQLNGKYYGIPVAPAGQYSISDADVLAKYGVEAPKTWDDLLALGKRANADGVKIFNLAGEDPSVLEQLAQEAGGNWFKIKGDKWQVNFLDDGTLKAADIIQQMIDGKMVSNETWTDTGSLYKFFDSGKLAFMTTQYWSVPNFKTNMPNTSGKWEISAYPTIDGTFKVPGVVSQVDFVPKGTDKAHQDAVMKWEKYINSDEGLEAGRDKASNTIPLPSGLSGDLTKYVKANIPDGFYSNPDAAVDIIGTATKDVMGGFNLGPNYDAWFPELQDQWGKAVNGQITVKDALKNTQDFVAKDLKSKGINYTIG</sequence>
<dbReference type="EMBL" id="JGZO01000002">
    <property type="protein sequence ID" value="KFI95485.1"/>
    <property type="molecule type" value="Genomic_DNA"/>
</dbReference>
<gene>
    <name evidence="2" type="ORF">BSCA_0516</name>
</gene>
<reference evidence="2 3" key="1">
    <citation type="submission" date="2014-03" db="EMBL/GenBank/DDBJ databases">
        <title>Genomics of Bifidobacteria.</title>
        <authorList>
            <person name="Ventura M."/>
            <person name="Milani C."/>
            <person name="Lugli G.A."/>
        </authorList>
    </citation>
    <scope>NUCLEOTIDE SEQUENCE [LARGE SCALE GENOMIC DNA]</scope>
    <source>
        <strain evidence="2 3">LMG 21589</strain>
    </source>
</reference>
<dbReference type="OrthoDB" id="2515046at2"/>
<dbReference type="Gene3D" id="3.40.190.10">
    <property type="entry name" value="Periplasmic binding protein-like II"/>
    <property type="match status" value="3"/>
</dbReference>
<dbReference type="AlphaFoldDB" id="A0A087DIY5"/>
<organism evidence="2 3">
    <name type="scientific">Bifidobacterium scardovii</name>
    <dbReference type="NCBI Taxonomy" id="158787"/>
    <lineage>
        <taxon>Bacteria</taxon>
        <taxon>Bacillati</taxon>
        <taxon>Actinomycetota</taxon>
        <taxon>Actinomycetes</taxon>
        <taxon>Bifidobacteriales</taxon>
        <taxon>Bifidobacteriaceae</taxon>
        <taxon>Bifidobacterium</taxon>
    </lineage>
</organism>
<name>A0A087DIY5_9BIFI</name>
<comment type="caution">
    <text evidence="2">The sequence shown here is derived from an EMBL/GenBank/DDBJ whole genome shotgun (WGS) entry which is preliminary data.</text>
</comment>
<dbReference type="InterPro" id="IPR050490">
    <property type="entry name" value="Bact_solute-bd_prot1"/>
</dbReference>
<dbReference type="SUPFAM" id="SSF53850">
    <property type="entry name" value="Periplasmic binding protein-like II"/>
    <property type="match status" value="1"/>
</dbReference>
<dbReference type="Proteomes" id="UP000029033">
    <property type="component" value="Unassembled WGS sequence"/>
</dbReference>
<evidence type="ECO:0000256" key="1">
    <source>
        <dbReference type="SAM" id="SignalP"/>
    </source>
</evidence>
<proteinExistence type="predicted"/>
<dbReference type="PANTHER" id="PTHR43649:SF12">
    <property type="entry name" value="DIACETYLCHITOBIOSE BINDING PROTEIN DASA"/>
    <property type="match status" value="1"/>
</dbReference>
<dbReference type="STRING" id="158787.BSCA_0516"/>
<feature type="signal peptide" evidence="1">
    <location>
        <begin position="1"/>
        <end position="27"/>
    </location>
</feature>
<evidence type="ECO:0000313" key="2">
    <source>
        <dbReference type="EMBL" id="KFI95485.1"/>
    </source>
</evidence>
<dbReference type="PANTHER" id="PTHR43649">
    <property type="entry name" value="ARABINOSE-BINDING PROTEIN-RELATED"/>
    <property type="match status" value="1"/>
</dbReference>
<dbReference type="GeneID" id="85165446"/>
<dbReference type="RefSeq" id="WP_081892831.1">
    <property type="nucleotide sequence ID" value="NZ_CAUPKV010000001.1"/>
</dbReference>
<keyword evidence="1" id="KW-0732">Signal</keyword>
<protein>
    <submittedName>
        <fullName evidence="2">Substrate-binding transport protein</fullName>
    </submittedName>
</protein>
<keyword evidence="3" id="KW-1185">Reference proteome</keyword>
<feature type="chain" id="PRO_5039090812" evidence="1">
    <location>
        <begin position="28"/>
        <end position="447"/>
    </location>
</feature>
<dbReference type="PROSITE" id="PS51257">
    <property type="entry name" value="PROKAR_LIPOPROTEIN"/>
    <property type="match status" value="1"/>
</dbReference>
<accession>A0A087DIY5</accession>
<evidence type="ECO:0000313" key="3">
    <source>
        <dbReference type="Proteomes" id="UP000029033"/>
    </source>
</evidence>